<dbReference type="RefSeq" id="WP_380530115.1">
    <property type="nucleotide sequence ID" value="NZ_JBHFAB010000001.1"/>
</dbReference>
<keyword evidence="8" id="KW-1185">Reference proteome</keyword>
<dbReference type="PANTHER" id="PTHR43649:SF33">
    <property type="entry name" value="POLYGALACTURONAN_RHAMNOGALACTURONAN-BINDING PROTEIN YTCQ"/>
    <property type="match status" value="1"/>
</dbReference>
<keyword evidence="4" id="KW-0564">Palmitate</keyword>
<keyword evidence="5" id="KW-0449">Lipoprotein</keyword>
<organism evidence="7 8">
    <name type="scientific">Streptacidiphilus cavernicola</name>
    <dbReference type="NCBI Taxonomy" id="3342716"/>
    <lineage>
        <taxon>Bacteria</taxon>
        <taxon>Bacillati</taxon>
        <taxon>Actinomycetota</taxon>
        <taxon>Actinomycetes</taxon>
        <taxon>Kitasatosporales</taxon>
        <taxon>Streptomycetaceae</taxon>
        <taxon>Streptacidiphilus</taxon>
    </lineage>
</organism>
<evidence type="ECO:0000313" key="7">
    <source>
        <dbReference type="EMBL" id="MFC1415056.1"/>
    </source>
</evidence>
<feature type="signal peptide" evidence="6">
    <location>
        <begin position="1"/>
        <end position="18"/>
    </location>
</feature>
<dbReference type="InterPro" id="IPR050490">
    <property type="entry name" value="Bact_solute-bd_prot1"/>
</dbReference>
<dbReference type="Gene3D" id="3.40.190.10">
    <property type="entry name" value="Periplasmic binding protein-like II"/>
    <property type="match status" value="2"/>
</dbReference>
<keyword evidence="1" id="KW-1003">Cell membrane</keyword>
<evidence type="ECO:0000256" key="6">
    <source>
        <dbReference type="SAM" id="SignalP"/>
    </source>
</evidence>
<dbReference type="EMBL" id="JBHFAB010000001">
    <property type="protein sequence ID" value="MFC1415056.1"/>
    <property type="molecule type" value="Genomic_DNA"/>
</dbReference>
<sequence length="435" mass="46345">MRRTAAAVTALAAMMVMAACSSGGSAAGSAAAPADPAKVSGDITVLTNRTDLQQDGTLAKYAAAFTKLYPQVHVKFQALTDYEGETKIRMNTSNYGDVLLIPNAVSRSDYPKFFAPLGSFADLSKKYQFVDTSSVDGKTYGLVSFASATGFVYNKKVWQQAGITAWPTSTDQMLADLKAVKGKTGAIPYYTNYKDGWPLTQWSNSIGSATCNPGANDLLTTTDPWAQGADYNLADSLLFNVVHDKLSEPDPTTTNWENSKSLLATGKISSMWLGSWAIPQMQAAATKAGQDPSEIGFMPFPAQVGGKSCSVENPDYQYAVSIHSAHKAAARAWIDWVVNESGFAQDNSGISSILGAPLPSALKDFETNNVQMIIERQDLAKQVNDIDKASEVGITAPDYRQHLVDVARGAAPGSLASVLADLSKKWSTGQETAGS</sequence>
<gene>
    <name evidence="7" type="ORF">ACEZDE_00115</name>
</gene>
<dbReference type="PROSITE" id="PS51257">
    <property type="entry name" value="PROKAR_LIPOPROTEIN"/>
    <property type="match status" value="1"/>
</dbReference>
<name>A0ABV6VN95_9ACTN</name>
<comment type="caution">
    <text evidence="7">The sequence shown here is derived from an EMBL/GenBank/DDBJ whole genome shotgun (WGS) entry which is preliminary data.</text>
</comment>
<evidence type="ECO:0000313" key="8">
    <source>
        <dbReference type="Proteomes" id="UP001592531"/>
    </source>
</evidence>
<evidence type="ECO:0000256" key="4">
    <source>
        <dbReference type="ARBA" id="ARBA00023139"/>
    </source>
</evidence>
<evidence type="ECO:0000256" key="1">
    <source>
        <dbReference type="ARBA" id="ARBA00022475"/>
    </source>
</evidence>
<keyword evidence="3" id="KW-0472">Membrane</keyword>
<evidence type="ECO:0000256" key="2">
    <source>
        <dbReference type="ARBA" id="ARBA00022729"/>
    </source>
</evidence>
<reference evidence="7 8" key="1">
    <citation type="submission" date="2024-09" db="EMBL/GenBank/DDBJ databases">
        <authorList>
            <person name="Lee S.D."/>
        </authorList>
    </citation>
    <scope>NUCLEOTIDE SEQUENCE [LARGE SCALE GENOMIC DNA]</scope>
    <source>
        <strain evidence="7 8">N8-3</strain>
    </source>
</reference>
<proteinExistence type="predicted"/>
<dbReference type="SUPFAM" id="SSF53850">
    <property type="entry name" value="Periplasmic binding protein-like II"/>
    <property type="match status" value="1"/>
</dbReference>
<protein>
    <submittedName>
        <fullName evidence="7">Extracellular solute-binding protein</fullName>
    </submittedName>
</protein>
<evidence type="ECO:0000256" key="5">
    <source>
        <dbReference type="ARBA" id="ARBA00023288"/>
    </source>
</evidence>
<dbReference type="InterPro" id="IPR006059">
    <property type="entry name" value="SBP"/>
</dbReference>
<dbReference type="Proteomes" id="UP001592531">
    <property type="component" value="Unassembled WGS sequence"/>
</dbReference>
<dbReference type="PANTHER" id="PTHR43649">
    <property type="entry name" value="ARABINOSE-BINDING PROTEIN-RELATED"/>
    <property type="match status" value="1"/>
</dbReference>
<feature type="chain" id="PRO_5045572919" evidence="6">
    <location>
        <begin position="19"/>
        <end position="435"/>
    </location>
</feature>
<keyword evidence="2 6" id="KW-0732">Signal</keyword>
<dbReference type="Pfam" id="PF01547">
    <property type="entry name" value="SBP_bac_1"/>
    <property type="match status" value="1"/>
</dbReference>
<accession>A0ABV6VN95</accession>
<evidence type="ECO:0000256" key="3">
    <source>
        <dbReference type="ARBA" id="ARBA00023136"/>
    </source>
</evidence>